<gene>
    <name evidence="2" type="ORF">IG193_05115</name>
</gene>
<dbReference type="KEGG" id="thel:IG193_05115"/>
<dbReference type="InterPro" id="IPR051720">
    <property type="entry name" value="rRNA_MeTrfase/Polyamine_Synth"/>
</dbReference>
<reference evidence="2 3" key="1">
    <citation type="submission" date="2020-10" db="EMBL/GenBank/DDBJ databases">
        <title>Thermofilum lucidum 3507LT sp. nov. a novel member of Thermofilaceae family isolated from Chile hot spring, and proposal of description order Thermofilales.</title>
        <authorList>
            <person name="Zayulina K.S."/>
            <person name="Elcheninov A.G."/>
            <person name="Toshchakov S.V."/>
            <person name="Kublanov I.V."/>
        </authorList>
    </citation>
    <scope>NUCLEOTIDE SEQUENCE [LARGE SCALE GENOMIC DNA]</scope>
    <source>
        <strain evidence="2 3">3507LT</strain>
    </source>
</reference>
<dbReference type="PANTHER" id="PTHR23290">
    <property type="entry name" value="RRNA N6-ADENOSINE-METHYLTRANSFERASE METTL5"/>
    <property type="match status" value="1"/>
</dbReference>
<sequence>MRIEVGGDYPLIKHKRELELLLNTIPAHPRPKVELEQYITPSTLASTLLWIAEFHFSDLSDKKVLDLGAGTGRLGLGAVLLGANIATLVDIDQDSLLVARDWAREKGLYSRVDLVVADVSHLPFRGTLLFDTVIQNPPFGVHRRGADVSFVRGALKFSNKVYSVHKESASQYVLTFLEREGFRVEVIYRDRVCLPPMFYWHRKRMHCFTVVVVRAEKAPETRDN</sequence>
<dbReference type="InterPro" id="IPR029063">
    <property type="entry name" value="SAM-dependent_MTases_sf"/>
</dbReference>
<evidence type="ECO:0000259" key="1">
    <source>
        <dbReference type="Pfam" id="PF05175"/>
    </source>
</evidence>
<dbReference type="PANTHER" id="PTHR23290:SF0">
    <property type="entry name" value="RRNA N6-ADENOSINE-METHYLTRANSFERASE METTL5"/>
    <property type="match status" value="1"/>
</dbReference>
<dbReference type="CDD" id="cd02440">
    <property type="entry name" value="AdoMet_MTases"/>
    <property type="match status" value="1"/>
</dbReference>
<dbReference type="AlphaFoldDB" id="A0A7L9FHB4"/>
<dbReference type="GO" id="GO:0032259">
    <property type="term" value="P:methylation"/>
    <property type="evidence" value="ECO:0007669"/>
    <property type="project" value="UniProtKB-KW"/>
</dbReference>
<organism evidence="2 3">
    <name type="scientific">Infirmifilum lucidum</name>
    <dbReference type="NCBI Taxonomy" id="2776706"/>
    <lineage>
        <taxon>Archaea</taxon>
        <taxon>Thermoproteota</taxon>
        <taxon>Thermoprotei</taxon>
        <taxon>Thermofilales</taxon>
        <taxon>Thermofilaceae</taxon>
        <taxon>Infirmifilum</taxon>
    </lineage>
</organism>
<keyword evidence="2" id="KW-0808">Transferase</keyword>
<keyword evidence="2" id="KW-0489">Methyltransferase</keyword>
<dbReference type="EMBL" id="CP062310">
    <property type="protein sequence ID" value="QOJ78165.1"/>
    <property type="molecule type" value="Genomic_DNA"/>
</dbReference>
<accession>A0A7L9FHB4</accession>
<keyword evidence="3" id="KW-1185">Reference proteome</keyword>
<protein>
    <submittedName>
        <fullName evidence="2">Methyltransferase</fullName>
    </submittedName>
</protein>
<dbReference type="InParanoid" id="A0A7L9FHB4"/>
<dbReference type="FunCoup" id="A0A7L9FHB4">
    <property type="interactions" value="92"/>
</dbReference>
<name>A0A7L9FHB4_9CREN</name>
<dbReference type="InterPro" id="IPR007848">
    <property type="entry name" value="Small_mtfrase_dom"/>
</dbReference>
<dbReference type="Pfam" id="PF05175">
    <property type="entry name" value="MTS"/>
    <property type="match status" value="1"/>
</dbReference>
<proteinExistence type="predicted"/>
<dbReference type="Proteomes" id="UP000594121">
    <property type="component" value="Chromosome"/>
</dbReference>
<feature type="domain" description="Methyltransferase small" evidence="1">
    <location>
        <begin position="56"/>
        <end position="144"/>
    </location>
</feature>
<dbReference type="Gene3D" id="3.40.50.150">
    <property type="entry name" value="Vaccinia Virus protein VP39"/>
    <property type="match status" value="1"/>
</dbReference>
<dbReference type="GeneID" id="59149253"/>
<dbReference type="SUPFAM" id="SSF53335">
    <property type="entry name" value="S-adenosyl-L-methionine-dependent methyltransferases"/>
    <property type="match status" value="1"/>
</dbReference>
<evidence type="ECO:0000313" key="2">
    <source>
        <dbReference type="EMBL" id="QOJ78165.1"/>
    </source>
</evidence>
<dbReference type="GO" id="GO:0008168">
    <property type="term" value="F:methyltransferase activity"/>
    <property type="evidence" value="ECO:0007669"/>
    <property type="project" value="UniProtKB-KW"/>
</dbReference>
<dbReference type="RefSeq" id="WP_192818137.1">
    <property type="nucleotide sequence ID" value="NZ_CP062310.1"/>
</dbReference>
<evidence type="ECO:0000313" key="3">
    <source>
        <dbReference type="Proteomes" id="UP000594121"/>
    </source>
</evidence>